<feature type="signal peptide" evidence="4">
    <location>
        <begin position="1"/>
        <end position="21"/>
    </location>
</feature>
<dbReference type="InParanoid" id="A8PVF9"/>
<evidence type="ECO:0000256" key="1">
    <source>
        <dbReference type="ARBA" id="ARBA00000971"/>
    </source>
</evidence>
<evidence type="ECO:0000313" key="7">
    <source>
        <dbReference type="Proteomes" id="UP000008837"/>
    </source>
</evidence>
<dbReference type="STRING" id="425265.A8PVF9"/>
<dbReference type="AlphaFoldDB" id="A8PVF9"/>
<dbReference type="VEuPathDB" id="FungiDB:MGL_0852"/>
<feature type="domain" description="PPIase cyclophilin-type" evidence="5">
    <location>
        <begin position="34"/>
        <end position="191"/>
    </location>
</feature>
<dbReference type="PRINTS" id="PR00153">
    <property type="entry name" value="CSAPPISMRASE"/>
</dbReference>
<dbReference type="PIRSF" id="PIRSF001467">
    <property type="entry name" value="Peptidylpro_ismrse"/>
    <property type="match status" value="1"/>
</dbReference>
<comment type="catalytic activity">
    <reaction evidence="1 4">
        <text>[protein]-peptidylproline (omega=180) = [protein]-peptidylproline (omega=0)</text>
        <dbReference type="Rhea" id="RHEA:16237"/>
        <dbReference type="Rhea" id="RHEA-COMP:10747"/>
        <dbReference type="Rhea" id="RHEA-COMP:10748"/>
        <dbReference type="ChEBI" id="CHEBI:83833"/>
        <dbReference type="ChEBI" id="CHEBI:83834"/>
        <dbReference type="EC" id="5.2.1.8"/>
    </reaction>
</comment>
<keyword evidence="2 4" id="KW-0697">Rotamase</keyword>
<feature type="chain" id="PRO_5006521992" description="Peptidyl-prolyl cis-trans isomerase" evidence="4">
    <location>
        <begin position="22"/>
        <end position="200"/>
    </location>
</feature>
<dbReference type="GO" id="GO:0016018">
    <property type="term" value="F:cyclosporin A binding"/>
    <property type="evidence" value="ECO:0007669"/>
    <property type="project" value="TreeGrafter"/>
</dbReference>
<dbReference type="Gene3D" id="2.40.100.10">
    <property type="entry name" value="Cyclophilin-like"/>
    <property type="match status" value="1"/>
</dbReference>
<dbReference type="InterPro" id="IPR020892">
    <property type="entry name" value="Cyclophilin-type_PPIase_CS"/>
</dbReference>
<dbReference type="PANTHER" id="PTHR11071:SF561">
    <property type="entry name" value="PEPTIDYL-PROLYL CIS-TRANS ISOMERASE D-RELATED"/>
    <property type="match status" value="1"/>
</dbReference>
<dbReference type="GO" id="GO:0003755">
    <property type="term" value="F:peptidyl-prolyl cis-trans isomerase activity"/>
    <property type="evidence" value="ECO:0007669"/>
    <property type="project" value="UniProtKB-UniRule"/>
</dbReference>
<evidence type="ECO:0000313" key="6">
    <source>
        <dbReference type="EMBL" id="EDP44370.1"/>
    </source>
</evidence>
<dbReference type="OMA" id="ENHEITH"/>
<comment type="similarity">
    <text evidence="4">Belongs to the cyclophilin-type PPIase family.</text>
</comment>
<dbReference type="EMBL" id="AAYY01000003">
    <property type="protein sequence ID" value="EDP44370.1"/>
    <property type="molecule type" value="Genomic_DNA"/>
</dbReference>
<dbReference type="SUPFAM" id="SSF50891">
    <property type="entry name" value="Cyclophilin-like"/>
    <property type="match status" value="1"/>
</dbReference>
<dbReference type="Proteomes" id="UP000008837">
    <property type="component" value="Unassembled WGS sequence"/>
</dbReference>
<proteinExistence type="inferred from homology"/>
<dbReference type="GeneID" id="5855890"/>
<name>A8PVF9_MALGO</name>
<dbReference type="GO" id="GO:0005783">
    <property type="term" value="C:endoplasmic reticulum"/>
    <property type="evidence" value="ECO:0007669"/>
    <property type="project" value="TreeGrafter"/>
</dbReference>
<dbReference type="FunCoup" id="A8PVF9">
    <property type="interactions" value="149"/>
</dbReference>
<keyword evidence="3 4" id="KW-0413">Isomerase</keyword>
<gene>
    <name evidence="6" type="ORF">MGL_0852</name>
</gene>
<dbReference type="EC" id="5.2.1.8" evidence="4"/>
<comment type="function">
    <text evidence="4">PPIases accelerate the folding of proteins. It catalyzes the cis-trans isomerization of proline imidic peptide bonds in oligopeptides.</text>
</comment>
<dbReference type="GO" id="GO:0000324">
    <property type="term" value="C:fungal-type vacuole"/>
    <property type="evidence" value="ECO:0007669"/>
    <property type="project" value="TreeGrafter"/>
</dbReference>
<dbReference type="InterPro" id="IPR024936">
    <property type="entry name" value="Cyclophilin-type_PPIase"/>
</dbReference>
<dbReference type="InterPro" id="IPR029000">
    <property type="entry name" value="Cyclophilin-like_dom_sf"/>
</dbReference>
<organism evidence="6 7">
    <name type="scientific">Malassezia globosa (strain ATCC MYA-4612 / CBS 7966)</name>
    <name type="common">Dandruff-associated fungus</name>
    <dbReference type="NCBI Taxonomy" id="425265"/>
    <lineage>
        <taxon>Eukaryota</taxon>
        <taxon>Fungi</taxon>
        <taxon>Dikarya</taxon>
        <taxon>Basidiomycota</taxon>
        <taxon>Ustilaginomycotina</taxon>
        <taxon>Malasseziomycetes</taxon>
        <taxon>Malasseziales</taxon>
        <taxon>Malasseziaceae</taxon>
        <taxon>Malassezia</taxon>
    </lineage>
</organism>
<dbReference type="PANTHER" id="PTHR11071">
    <property type="entry name" value="PEPTIDYL-PROLYL CIS-TRANS ISOMERASE"/>
    <property type="match status" value="1"/>
</dbReference>
<dbReference type="InterPro" id="IPR002130">
    <property type="entry name" value="Cyclophilin-type_PPIase_dom"/>
</dbReference>
<dbReference type="FunFam" id="2.40.100.10:FF:000001">
    <property type="entry name" value="Peptidyl-prolyl cis-trans isomerase"/>
    <property type="match status" value="1"/>
</dbReference>
<keyword evidence="7" id="KW-1185">Reference proteome</keyword>
<evidence type="ECO:0000259" key="5">
    <source>
        <dbReference type="PROSITE" id="PS50072"/>
    </source>
</evidence>
<reference evidence="6 7" key="1">
    <citation type="journal article" date="2007" name="Proc. Natl. Acad. Sci. U.S.A.">
        <title>Dandruff-associated Malassezia genomes reveal convergent and divergent virulence traits shared with plant and human fungal pathogens.</title>
        <authorList>
            <person name="Xu J."/>
            <person name="Saunders C.W."/>
            <person name="Hu P."/>
            <person name="Grant R.A."/>
            <person name="Boekhout T."/>
            <person name="Kuramae E.E."/>
            <person name="Kronstad J.W."/>
            <person name="Deangelis Y.M."/>
            <person name="Reeder N.L."/>
            <person name="Johnstone K.R."/>
            <person name="Leland M."/>
            <person name="Fieno A.M."/>
            <person name="Begley W.M."/>
            <person name="Sun Y."/>
            <person name="Lacey M.P."/>
            <person name="Chaudhary T."/>
            <person name="Keough T."/>
            <person name="Chu L."/>
            <person name="Sears R."/>
            <person name="Yuan B."/>
            <person name="Dawson T.L.Jr."/>
        </authorList>
    </citation>
    <scope>NUCLEOTIDE SEQUENCE [LARGE SCALE GENOMIC DNA]</scope>
    <source>
        <strain evidence="7">ATCC MYA-4612 / CBS 7966</strain>
    </source>
</reference>
<evidence type="ECO:0000256" key="4">
    <source>
        <dbReference type="RuleBase" id="RU363019"/>
    </source>
</evidence>
<evidence type="ECO:0000256" key="3">
    <source>
        <dbReference type="ARBA" id="ARBA00023235"/>
    </source>
</evidence>
<dbReference type="PROSITE" id="PS00170">
    <property type="entry name" value="CSA_PPIASE_1"/>
    <property type="match status" value="1"/>
</dbReference>
<keyword evidence="4" id="KW-0732">Signal</keyword>
<dbReference type="RefSeq" id="XP_001731584.1">
    <property type="nucleotide sequence ID" value="XM_001731532.1"/>
</dbReference>
<dbReference type="Pfam" id="PF00160">
    <property type="entry name" value="Pro_isomerase"/>
    <property type="match status" value="1"/>
</dbReference>
<accession>A8PVF9</accession>
<dbReference type="OrthoDB" id="193499at2759"/>
<evidence type="ECO:0000256" key="2">
    <source>
        <dbReference type="ARBA" id="ARBA00023110"/>
    </source>
</evidence>
<dbReference type="PROSITE" id="PS50072">
    <property type="entry name" value="CSA_PPIASE_2"/>
    <property type="match status" value="1"/>
</dbReference>
<sequence>MQFSLVRFLVAFLVSVSLVLALKTSEAKVTHKVYFDIEHGDKSVGRVVMGLYGEVVPKTVENFVGLAEREEGRGFKGSIFHRVIKGFMIQGGDYTRGDGRGGMSIWGKRFDDENFKLKHEGAGILSMANAGSDTNGSQFFITVAKTPWLDGRHVVFGRVLEGMDVVNYVENVRTGPGDRPVDEVRIFDAGLLPDGPHDEL</sequence>
<protein>
    <recommendedName>
        <fullName evidence="4">Peptidyl-prolyl cis-trans isomerase</fullName>
        <shortName evidence="4">PPIase</shortName>
        <ecNumber evidence="4">5.2.1.8</ecNumber>
    </recommendedName>
</protein>
<dbReference type="KEGG" id="mgl:MGL_0852"/>
<comment type="caution">
    <text evidence="6">The sequence shown here is derived from an EMBL/GenBank/DDBJ whole genome shotgun (WGS) entry which is preliminary data.</text>
</comment>
<dbReference type="GO" id="GO:0006457">
    <property type="term" value="P:protein folding"/>
    <property type="evidence" value="ECO:0007669"/>
    <property type="project" value="InterPro"/>
</dbReference>